<dbReference type="VEuPathDB" id="FungiDB:EYZ11_011126"/>
<dbReference type="VEuPathDB" id="FungiDB:EYZ11_000368"/>
<evidence type="ECO:0000256" key="2">
    <source>
        <dbReference type="ARBA" id="ARBA00022692"/>
    </source>
</evidence>
<name>A0A5M9MJL0_9EURO</name>
<keyword evidence="2 6" id="KW-0812">Transmembrane</keyword>
<keyword evidence="3 6" id="KW-1133">Transmembrane helix</keyword>
<dbReference type="GO" id="GO:0016020">
    <property type="term" value="C:membrane"/>
    <property type="evidence" value="ECO:0007669"/>
    <property type="project" value="UniProtKB-SubCell"/>
</dbReference>
<feature type="region of interest" description="Disordered" evidence="5">
    <location>
        <begin position="22"/>
        <end position="54"/>
    </location>
</feature>
<feature type="transmembrane region" description="Helical" evidence="6">
    <location>
        <begin position="424"/>
        <end position="444"/>
    </location>
</feature>
<keyword evidence="4 6" id="KW-0472">Membrane</keyword>
<dbReference type="EMBL" id="QUQM01000004">
    <property type="protein sequence ID" value="KAA8647192.1"/>
    <property type="molecule type" value="Genomic_DNA"/>
</dbReference>
<evidence type="ECO:0000256" key="1">
    <source>
        <dbReference type="ARBA" id="ARBA00004370"/>
    </source>
</evidence>
<evidence type="ECO:0000313" key="8">
    <source>
        <dbReference type="EMBL" id="KAA8647192.1"/>
    </source>
</evidence>
<evidence type="ECO:0000256" key="6">
    <source>
        <dbReference type="SAM" id="Phobius"/>
    </source>
</evidence>
<dbReference type="GeneID" id="54328584"/>
<evidence type="ECO:0000256" key="5">
    <source>
        <dbReference type="SAM" id="MobiDB-lite"/>
    </source>
</evidence>
<feature type="transmembrane region" description="Helical" evidence="6">
    <location>
        <begin position="213"/>
        <end position="233"/>
    </location>
</feature>
<dbReference type="RefSeq" id="XP_033426553.1">
    <property type="nucleotide sequence ID" value="XM_033570521.1"/>
</dbReference>
<evidence type="ECO:0000313" key="9">
    <source>
        <dbReference type="Proteomes" id="UP000324241"/>
    </source>
</evidence>
<dbReference type="AlphaFoldDB" id="A0A5M9MJL0"/>
<dbReference type="Proteomes" id="UP000324241">
    <property type="component" value="Unassembled WGS sequence"/>
</dbReference>
<feature type="transmembrane region" description="Helical" evidence="6">
    <location>
        <begin position="328"/>
        <end position="350"/>
    </location>
</feature>
<dbReference type="Pfam" id="PF01490">
    <property type="entry name" value="Aa_trans"/>
    <property type="match status" value="1"/>
</dbReference>
<feature type="transmembrane region" description="Helical" evidence="6">
    <location>
        <begin position="302"/>
        <end position="322"/>
    </location>
</feature>
<comment type="subcellular location">
    <subcellularLocation>
        <location evidence="1">Membrane</location>
    </subcellularLocation>
</comment>
<feature type="transmembrane region" description="Helical" evidence="6">
    <location>
        <begin position="393"/>
        <end position="418"/>
    </location>
</feature>
<proteinExistence type="predicted"/>
<dbReference type="InterPro" id="IPR013057">
    <property type="entry name" value="AA_transpt_TM"/>
</dbReference>
<gene>
    <name evidence="8" type="ORF">ATNIH1004_005882</name>
</gene>
<feature type="domain" description="Amino acid transporter transmembrane" evidence="7">
    <location>
        <begin position="123"/>
        <end position="244"/>
    </location>
</feature>
<accession>A0A5M9MJL0</accession>
<dbReference type="OrthoDB" id="40134at2759"/>
<sequence length="453" mass="50076">MLKNVGPLTLGKVIKNRFSKGIHHEKKKQLRETGAQIAKDSNNTGNTDESSEKKAAAVVTAHAPSSTVPEEEWKTACRASRTASWGTVFYLITPDISRLVIVPTNIYLSDIRANPEEEIEFVFASVGYGPSTALYIVFGMAASLSGCILWKVFLALDSSRYPMISFGDTYFRVYGPKWRHFINVTQSLQQFMTVAVLILGNAQNLAQLSSNKICFAVCMIICMVVGMAVISSTRINRIEAVKRFAGPRPDQYQQQATGFTGQFNGVDQLVLLYFNVGMKTVYQEVFQELLHFPIITTKKGRILWLILGCVYWIVAFIVATAVPNLNGISSLVGAFLILNFTHTFPVFLYIRFRCQMGAALPGEGFDPSHPTTGITTRHDNCWKRWIRGFKKNWHINTLSILYFLAGLACSGMGSWAAIEDLIEIFGPGGTVATSLATLVSGVNARGDHRAMVA</sequence>
<evidence type="ECO:0000256" key="3">
    <source>
        <dbReference type="ARBA" id="ARBA00022989"/>
    </source>
</evidence>
<feature type="compositionally biased region" description="Polar residues" evidence="5">
    <location>
        <begin position="39"/>
        <end position="48"/>
    </location>
</feature>
<reference evidence="8 9" key="1">
    <citation type="submission" date="2019-08" db="EMBL/GenBank/DDBJ databases">
        <title>The genome sequence of a newly discovered highly antifungal drug resistant Aspergillus species, Aspergillus tanneri NIH 1004.</title>
        <authorList>
            <person name="Mounaud S."/>
            <person name="Singh I."/>
            <person name="Joardar V."/>
            <person name="Pakala S."/>
            <person name="Pakala S."/>
            <person name="Venepally P."/>
            <person name="Chung J.K."/>
            <person name="Losada L."/>
            <person name="Nierman W.C."/>
        </authorList>
    </citation>
    <scope>NUCLEOTIDE SEQUENCE [LARGE SCALE GENOMIC DNA]</scope>
    <source>
        <strain evidence="8 9">NIH1004</strain>
    </source>
</reference>
<organism evidence="8 9">
    <name type="scientific">Aspergillus tanneri</name>
    <dbReference type="NCBI Taxonomy" id="1220188"/>
    <lineage>
        <taxon>Eukaryota</taxon>
        <taxon>Fungi</taxon>
        <taxon>Dikarya</taxon>
        <taxon>Ascomycota</taxon>
        <taxon>Pezizomycotina</taxon>
        <taxon>Eurotiomycetes</taxon>
        <taxon>Eurotiomycetidae</taxon>
        <taxon>Eurotiales</taxon>
        <taxon>Aspergillaceae</taxon>
        <taxon>Aspergillus</taxon>
        <taxon>Aspergillus subgen. Circumdati</taxon>
    </lineage>
</organism>
<feature type="transmembrane region" description="Helical" evidence="6">
    <location>
        <begin position="181"/>
        <end position="201"/>
    </location>
</feature>
<protein>
    <recommendedName>
        <fullName evidence="7">Amino acid transporter transmembrane domain-containing protein</fullName>
    </recommendedName>
</protein>
<feature type="transmembrane region" description="Helical" evidence="6">
    <location>
        <begin position="133"/>
        <end position="156"/>
    </location>
</feature>
<evidence type="ECO:0000259" key="7">
    <source>
        <dbReference type="Pfam" id="PF01490"/>
    </source>
</evidence>
<comment type="caution">
    <text evidence="8">The sequence shown here is derived from an EMBL/GenBank/DDBJ whole genome shotgun (WGS) entry which is preliminary data.</text>
</comment>
<evidence type="ECO:0000256" key="4">
    <source>
        <dbReference type="ARBA" id="ARBA00023136"/>
    </source>
</evidence>